<gene>
    <name evidence="1" type="ORF">LCGC14_3031290</name>
</gene>
<reference evidence="1" key="1">
    <citation type="journal article" date="2015" name="Nature">
        <title>Complex archaea that bridge the gap between prokaryotes and eukaryotes.</title>
        <authorList>
            <person name="Spang A."/>
            <person name="Saw J.H."/>
            <person name="Jorgensen S.L."/>
            <person name="Zaremba-Niedzwiedzka K."/>
            <person name="Martijn J."/>
            <person name="Lind A.E."/>
            <person name="van Eijk R."/>
            <person name="Schleper C."/>
            <person name="Guy L."/>
            <person name="Ettema T.J."/>
        </authorList>
    </citation>
    <scope>NUCLEOTIDE SEQUENCE</scope>
</reference>
<organism evidence="1">
    <name type="scientific">marine sediment metagenome</name>
    <dbReference type="NCBI Taxonomy" id="412755"/>
    <lineage>
        <taxon>unclassified sequences</taxon>
        <taxon>metagenomes</taxon>
        <taxon>ecological metagenomes</taxon>
    </lineage>
</organism>
<comment type="caution">
    <text evidence="1">The sequence shown here is derived from an EMBL/GenBank/DDBJ whole genome shotgun (WGS) entry which is preliminary data.</text>
</comment>
<evidence type="ECO:0000313" key="1">
    <source>
        <dbReference type="EMBL" id="KKK59748.1"/>
    </source>
</evidence>
<protein>
    <submittedName>
        <fullName evidence="1">Uncharacterized protein</fullName>
    </submittedName>
</protein>
<dbReference type="AlphaFoldDB" id="A0A0F8WSN9"/>
<sequence length="359" mass="41193">PIGGNEYGFGSAYRSTLAFLGGMLEKDNWNLSATDNPISRYLRSRTAPVTGNLIDFIEGEDFLGREVNLNAFIDDPARLRDYFQDRFLPLNLEAIIEARGPLEMKVLAGLTETVGGRSFPRSSFTLFEEAQESVFQEKRALGEKPYIDYDSFGDLQESNAPATAVINTDPRVQQAQERLEHESRFRVKTKEAVGFKKLEETRTEQEQLQLEDDAAFDRDEMAVSIWKDNFRGRQAEFFARRDQITLDFGLKFGKDKVGVNTAIDAYFSVEGEDYKNLLTGGVDWDRFFAARDATLEGLSSVNLKLVREYLRRYDTPTVREFRKAQSDLDEYWAIEDLVWSRLRENAEFSPFLNLTDYLS</sequence>
<feature type="non-terminal residue" evidence="1">
    <location>
        <position position="1"/>
    </location>
</feature>
<name>A0A0F8WSN9_9ZZZZ</name>
<feature type="non-terminal residue" evidence="1">
    <location>
        <position position="359"/>
    </location>
</feature>
<dbReference type="EMBL" id="LAZR01063310">
    <property type="protein sequence ID" value="KKK59748.1"/>
    <property type="molecule type" value="Genomic_DNA"/>
</dbReference>
<accession>A0A0F8WSN9</accession>
<proteinExistence type="predicted"/>